<evidence type="ECO:0000313" key="3">
    <source>
        <dbReference type="Proteomes" id="UP000017175"/>
    </source>
</evidence>
<dbReference type="Proteomes" id="UP000017175">
    <property type="component" value="Chromosome"/>
</dbReference>
<dbReference type="OrthoDB" id="6888982at2"/>
<evidence type="ECO:0000313" key="2">
    <source>
        <dbReference type="EMBL" id="AKV08587.1"/>
    </source>
</evidence>
<dbReference type="eggNOG" id="ENOG5032CQ5">
    <property type="taxonomic scope" value="Bacteria"/>
</dbReference>
<sequence length="119" mass="12790">MKWGAWVLPFALAMSGCASVSEINESLPTMNVISGKKPNEYAQCLTEKLASSRGALQVEPQEKEGVRVIVPQKFSSGPAAVFDIEERSSGSSIKLHERISNVPLRPMDVRNAATACISG</sequence>
<proteinExistence type="predicted"/>
<keyword evidence="2" id="KW-0449">Lipoprotein</keyword>
<gene>
    <name evidence="2" type="ORF">B723_20215</name>
</gene>
<dbReference type="PROSITE" id="PS51257">
    <property type="entry name" value="PROKAR_LIPOPROTEIN"/>
    <property type="match status" value="1"/>
</dbReference>
<dbReference type="RefSeq" id="WP_017338606.1">
    <property type="nucleotide sequence ID" value="NZ_CP010945.1"/>
</dbReference>
<feature type="chain" id="PRO_5005467921" evidence="1">
    <location>
        <begin position="21"/>
        <end position="119"/>
    </location>
</feature>
<dbReference type="AlphaFoldDB" id="A0A0K1QSF1"/>
<evidence type="ECO:0000256" key="1">
    <source>
        <dbReference type="SAM" id="SignalP"/>
    </source>
</evidence>
<feature type="signal peptide" evidence="1">
    <location>
        <begin position="1"/>
        <end position="20"/>
    </location>
</feature>
<protein>
    <submittedName>
        <fullName evidence="2">Lipoprotein</fullName>
    </submittedName>
</protein>
<accession>A0A0K1QSF1</accession>
<organism evidence="2 3">
    <name type="scientific">Pseudomonas fluorescens NCIMB 11764</name>
    <dbReference type="NCBI Taxonomy" id="1221522"/>
    <lineage>
        <taxon>Bacteria</taxon>
        <taxon>Pseudomonadati</taxon>
        <taxon>Pseudomonadota</taxon>
        <taxon>Gammaproteobacteria</taxon>
        <taxon>Pseudomonadales</taxon>
        <taxon>Pseudomonadaceae</taxon>
        <taxon>Pseudomonas</taxon>
    </lineage>
</organism>
<dbReference type="EMBL" id="CP010945">
    <property type="protein sequence ID" value="AKV08587.1"/>
    <property type="molecule type" value="Genomic_DNA"/>
</dbReference>
<name>A0A0K1QSF1_PSEFL</name>
<keyword evidence="1" id="KW-0732">Signal</keyword>
<reference evidence="2 3" key="1">
    <citation type="journal article" date="2012" name="J. Bacteriol.">
        <title>Draft genome sequence of the cyanide-utilizing bacterium Pseudomonas fluorescens strain NCIMB 11764.</title>
        <authorList>
            <person name="Vilo C.A."/>
            <person name="Benedik M.J."/>
            <person name="Kunz D.A."/>
            <person name="Dong Q."/>
        </authorList>
    </citation>
    <scope>NUCLEOTIDE SEQUENCE [LARGE SCALE GENOMIC DNA]</scope>
    <source>
        <strain evidence="2 3">NCIMB 11764</strain>
    </source>
</reference>